<dbReference type="Proteomes" id="UP000034681">
    <property type="component" value="Unassembled WGS sequence"/>
</dbReference>
<keyword evidence="2" id="KW-1185">Reference proteome</keyword>
<gene>
    <name evidence="1" type="ORF">PROH_17450</name>
</gene>
<dbReference type="InterPro" id="IPR013406">
    <property type="entry name" value="CHP02574_addiction_mod"/>
</dbReference>
<dbReference type="OrthoDB" id="516945at2"/>
<dbReference type="RefSeq" id="WP_016925647.1">
    <property type="nucleotide sequence ID" value="NZ_KB235936.1"/>
</dbReference>
<dbReference type="EMBL" id="AJTX02000007">
    <property type="protein sequence ID" value="KKI98649.1"/>
    <property type="molecule type" value="Genomic_DNA"/>
</dbReference>
<protein>
    <submittedName>
        <fullName evidence="1">Addiction module component</fullName>
    </submittedName>
</protein>
<dbReference type="AlphaFoldDB" id="A0A0M2PR01"/>
<proteinExistence type="predicted"/>
<sequence>MTLENLESEVLSLPRDSQAALLSKLLEHLAQNNDIDQEIASAWADEAEQRDQAMDADLVLGVPAEQVFSRVRASL</sequence>
<evidence type="ECO:0000313" key="2">
    <source>
        <dbReference type="Proteomes" id="UP000034681"/>
    </source>
</evidence>
<accession>A0A0M2PR01</accession>
<dbReference type="STRING" id="317619.GCA_000332315_01610"/>
<comment type="caution">
    <text evidence="1">The sequence shown here is derived from an EMBL/GenBank/DDBJ whole genome shotgun (WGS) entry which is preliminary data.</text>
</comment>
<evidence type="ECO:0000313" key="1">
    <source>
        <dbReference type="EMBL" id="KKI98649.1"/>
    </source>
</evidence>
<dbReference type="Pfam" id="PF09720">
    <property type="entry name" value="Unstab_antitox"/>
    <property type="match status" value="1"/>
</dbReference>
<name>A0A0M2PR01_PROHO</name>
<organism evidence="1 2">
    <name type="scientific">Prochlorothrix hollandica PCC 9006 = CALU 1027</name>
    <dbReference type="NCBI Taxonomy" id="317619"/>
    <lineage>
        <taxon>Bacteria</taxon>
        <taxon>Bacillati</taxon>
        <taxon>Cyanobacteriota</taxon>
        <taxon>Cyanophyceae</taxon>
        <taxon>Prochlorotrichales</taxon>
        <taxon>Prochlorotrichaceae</taxon>
        <taxon>Prochlorothrix</taxon>
    </lineage>
</organism>
<reference evidence="1" key="1">
    <citation type="submission" date="2012-04" db="EMBL/GenBank/DDBJ databases">
        <authorList>
            <person name="Borisov I.G."/>
            <person name="Ivanikova N.V."/>
            <person name="Pinevich A.V."/>
        </authorList>
    </citation>
    <scope>NUCLEOTIDE SEQUENCE</scope>
    <source>
        <strain evidence="1">CALU 1027</strain>
    </source>
</reference>